<dbReference type="OMA" id="GYGQEFH"/>
<feature type="compositionally biased region" description="Gly residues" evidence="1">
    <location>
        <begin position="10"/>
        <end position="26"/>
    </location>
</feature>
<dbReference type="HOGENOM" id="CLU_1889147_0_0_1"/>
<proteinExistence type="predicted"/>
<evidence type="ECO:0000256" key="1">
    <source>
        <dbReference type="SAM" id="MobiDB-lite"/>
    </source>
</evidence>
<dbReference type="EnsemblPlants" id="OPUNC08G03940.1">
    <property type="protein sequence ID" value="OPUNC08G03940.1"/>
    <property type="gene ID" value="OPUNC08G03940"/>
</dbReference>
<organism evidence="2">
    <name type="scientific">Oryza punctata</name>
    <name type="common">Red rice</name>
    <dbReference type="NCBI Taxonomy" id="4537"/>
    <lineage>
        <taxon>Eukaryota</taxon>
        <taxon>Viridiplantae</taxon>
        <taxon>Streptophyta</taxon>
        <taxon>Embryophyta</taxon>
        <taxon>Tracheophyta</taxon>
        <taxon>Spermatophyta</taxon>
        <taxon>Magnoliopsida</taxon>
        <taxon>Liliopsida</taxon>
        <taxon>Poales</taxon>
        <taxon>Poaceae</taxon>
        <taxon>BOP clade</taxon>
        <taxon>Oryzoideae</taxon>
        <taxon>Oryzeae</taxon>
        <taxon>Oryzinae</taxon>
        <taxon>Oryza</taxon>
    </lineage>
</organism>
<accession>A0A0E0LRN1</accession>
<dbReference type="Proteomes" id="UP000026962">
    <property type="component" value="Chromosome 8"/>
</dbReference>
<sequence>MYGCACTAPGGPGSGGSSPSGIGDGGGKLHHHWQDGRRPRHGASVESRMFGSTLNNQLVSSLPSETSNSRFHGLQHGNSVSSTSITKHFKNYIPSKYVLLFENLLNEIASLQRGTIGEVPHRGYGQEFHGKLSMF</sequence>
<dbReference type="AlphaFoldDB" id="A0A0E0LRN1"/>
<feature type="region of interest" description="Disordered" evidence="1">
    <location>
        <begin position="1"/>
        <end position="44"/>
    </location>
</feature>
<evidence type="ECO:0000313" key="3">
    <source>
        <dbReference type="Proteomes" id="UP000026962"/>
    </source>
</evidence>
<dbReference type="Gramene" id="OPUNC08G03940.1">
    <property type="protein sequence ID" value="OPUNC08G03940.1"/>
    <property type="gene ID" value="OPUNC08G03940"/>
</dbReference>
<reference evidence="2" key="2">
    <citation type="submission" date="2018-05" db="EMBL/GenBank/DDBJ databases">
        <title>OpunRS2 (Oryza punctata Reference Sequence Version 2).</title>
        <authorList>
            <person name="Zhang J."/>
            <person name="Kudrna D."/>
            <person name="Lee S."/>
            <person name="Talag J."/>
            <person name="Welchert J."/>
            <person name="Wing R.A."/>
        </authorList>
    </citation>
    <scope>NUCLEOTIDE SEQUENCE [LARGE SCALE GENOMIC DNA]</scope>
</reference>
<keyword evidence="3" id="KW-1185">Reference proteome</keyword>
<name>A0A0E0LRN1_ORYPU</name>
<protein>
    <submittedName>
        <fullName evidence="2">Uncharacterized protein</fullName>
    </submittedName>
</protein>
<reference evidence="2" key="1">
    <citation type="submission" date="2015-04" db="UniProtKB">
        <authorList>
            <consortium name="EnsemblPlants"/>
        </authorList>
    </citation>
    <scope>IDENTIFICATION</scope>
</reference>
<evidence type="ECO:0000313" key="2">
    <source>
        <dbReference type="EnsemblPlants" id="OPUNC08G03940.1"/>
    </source>
</evidence>